<comment type="caution">
    <text evidence="1">The sequence shown here is derived from an EMBL/GenBank/DDBJ whole genome shotgun (WGS) entry which is preliminary data.</text>
</comment>
<proteinExistence type="predicted"/>
<dbReference type="Proteomes" id="UP000285138">
    <property type="component" value="Unassembled WGS sequence"/>
</dbReference>
<reference evidence="1 2" key="1">
    <citation type="submission" date="2018-08" db="EMBL/GenBank/DDBJ databases">
        <title>The metabolism and importance of syntrophic acetate oxidation coupled to methane or sulfide production in haloalkaline environments.</title>
        <authorList>
            <person name="Timmers P.H.A."/>
            <person name="Vavourakis C.D."/>
            <person name="Sorokin D.Y."/>
            <person name="Sinninghe Damste J.S."/>
            <person name="Muyzer G."/>
            <person name="Stams A.J.M."/>
            <person name="Plugge C.M."/>
        </authorList>
    </citation>
    <scope>NUCLEOTIDE SEQUENCE [LARGE SCALE GENOMIC DNA]</scope>
    <source>
        <strain evidence="1">MSAO_Bac1</strain>
    </source>
</reference>
<evidence type="ECO:0000313" key="1">
    <source>
        <dbReference type="EMBL" id="RQD74128.1"/>
    </source>
</evidence>
<name>A0A424YBK1_9FIRM</name>
<sequence length="72" mass="8294">MGAIRKGIFLLFLSVSILFISAYYINADQAVWSFNQSNLHRIKIVWQEQNDSSGLWEGWGKYPGLPTMKIFP</sequence>
<accession>A0A424YBK1</accession>
<evidence type="ECO:0000313" key="2">
    <source>
        <dbReference type="Proteomes" id="UP000285138"/>
    </source>
</evidence>
<protein>
    <submittedName>
        <fullName evidence="1">Uncharacterized protein</fullName>
    </submittedName>
</protein>
<gene>
    <name evidence="1" type="ORF">D5R97_08290</name>
</gene>
<dbReference type="AlphaFoldDB" id="A0A424YBK1"/>
<dbReference type="EMBL" id="QZAA01000216">
    <property type="protein sequence ID" value="RQD74128.1"/>
    <property type="molecule type" value="Genomic_DNA"/>
</dbReference>
<organism evidence="1 2">
    <name type="scientific">Candidatus Syntrophonatronum acetioxidans</name>
    <dbReference type="NCBI Taxonomy" id="1795816"/>
    <lineage>
        <taxon>Bacteria</taxon>
        <taxon>Bacillati</taxon>
        <taxon>Bacillota</taxon>
        <taxon>Clostridia</taxon>
        <taxon>Eubacteriales</taxon>
        <taxon>Syntrophomonadaceae</taxon>
        <taxon>Candidatus Syntrophonatronum</taxon>
    </lineage>
</organism>